<name>A0A077ZUG2_STYLE</name>
<sequence length="270" mass="31269">MQHNKKNFFTQVIQSGDNFQGYQKSLSKKSEFFFSELDVQITDVDTKNCTISGIIEKKVISISGKKHNVKIFFEGEIIDGVNNTFTSSLTAGCEVLDVYFWNRFPSFKDIESLRDIRQLSDQYIYMRWHETGTIKQKKQQINLKKSQQQKNRKQSDSTSILNPESDDDLTSQSDKNNENELNLDDEEAFELIEYFENADDKKLIQSAQDQESLQEDELSANGNYFICYDVAQNKITGYFKQAFLKNCQKLILESKASSENLFNFGCCEKL</sequence>
<evidence type="ECO:0000313" key="3">
    <source>
        <dbReference type="EMBL" id="CDW73199.1"/>
    </source>
</evidence>
<organism evidence="3 4">
    <name type="scientific">Stylonychia lemnae</name>
    <name type="common">Ciliate</name>
    <dbReference type="NCBI Taxonomy" id="5949"/>
    <lineage>
        <taxon>Eukaryota</taxon>
        <taxon>Sar</taxon>
        <taxon>Alveolata</taxon>
        <taxon>Ciliophora</taxon>
        <taxon>Intramacronucleata</taxon>
        <taxon>Spirotrichea</taxon>
        <taxon>Stichotrichia</taxon>
        <taxon>Sporadotrichida</taxon>
        <taxon>Oxytrichidae</taxon>
        <taxon>Stylonychinae</taxon>
        <taxon>Stylonychia</taxon>
    </lineage>
</organism>
<dbReference type="InParanoid" id="A0A077ZUG2"/>
<dbReference type="GO" id="GO:0006623">
    <property type="term" value="P:protein targeting to vacuole"/>
    <property type="evidence" value="ECO:0007669"/>
    <property type="project" value="TreeGrafter"/>
</dbReference>
<gene>
    <name evidence="3" type="primary">Contig17011.g18120</name>
    <name evidence="3" type="ORF">STYLEM_2175</name>
</gene>
<dbReference type="GO" id="GO:0034657">
    <property type="term" value="C:GID complex"/>
    <property type="evidence" value="ECO:0007669"/>
    <property type="project" value="TreeGrafter"/>
</dbReference>
<dbReference type="GO" id="GO:0005773">
    <property type="term" value="C:vacuole"/>
    <property type="evidence" value="ECO:0007669"/>
    <property type="project" value="GOC"/>
</dbReference>
<dbReference type="Proteomes" id="UP000039865">
    <property type="component" value="Unassembled WGS sequence"/>
</dbReference>
<evidence type="ECO:0000313" key="4">
    <source>
        <dbReference type="Proteomes" id="UP000039865"/>
    </source>
</evidence>
<evidence type="ECO:0000256" key="1">
    <source>
        <dbReference type="ARBA" id="ARBA00061469"/>
    </source>
</evidence>
<dbReference type="GO" id="GO:0007039">
    <property type="term" value="P:protein catabolic process in the vacuole"/>
    <property type="evidence" value="ECO:0007669"/>
    <property type="project" value="TreeGrafter"/>
</dbReference>
<comment type="similarity">
    <text evidence="1">Belongs to the GID4/VID24 family.</text>
</comment>
<reference evidence="3 4" key="1">
    <citation type="submission" date="2014-06" db="EMBL/GenBank/DDBJ databases">
        <authorList>
            <person name="Swart Estienne"/>
        </authorList>
    </citation>
    <scope>NUCLEOTIDE SEQUENCE [LARGE SCALE GENOMIC DNA]</scope>
    <source>
        <strain evidence="3 4">130c</strain>
    </source>
</reference>
<evidence type="ECO:0000256" key="2">
    <source>
        <dbReference type="SAM" id="MobiDB-lite"/>
    </source>
</evidence>
<dbReference type="AlphaFoldDB" id="A0A077ZUG2"/>
<feature type="region of interest" description="Disordered" evidence="2">
    <location>
        <begin position="139"/>
        <end position="182"/>
    </location>
</feature>
<protein>
    <submittedName>
        <fullName evidence="3">Uncharacterized protein</fullName>
    </submittedName>
</protein>
<dbReference type="PANTHER" id="PTHR14534:SF3">
    <property type="entry name" value="GID COMPLEX SUBUNIT 4 HOMOLOG"/>
    <property type="match status" value="1"/>
</dbReference>
<dbReference type="Pfam" id="PF09783">
    <property type="entry name" value="Vac_ImportDeg"/>
    <property type="match status" value="1"/>
</dbReference>
<proteinExistence type="inferred from homology"/>
<accession>A0A077ZUG2</accession>
<keyword evidence="4" id="KW-1185">Reference proteome</keyword>
<dbReference type="InterPro" id="IPR018618">
    <property type="entry name" value="GID4/10-like"/>
</dbReference>
<dbReference type="PANTHER" id="PTHR14534">
    <property type="entry name" value="VACUOLAR IMPORT AND DEGRADATION PROTEIN 24"/>
    <property type="match status" value="1"/>
</dbReference>
<dbReference type="GO" id="GO:0045721">
    <property type="term" value="P:negative regulation of gluconeogenesis"/>
    <property type="evidence" value="ECO:0007669"/>
    <property type="project" value="TreeGrafter"/>
</dbReference>
<feature type="compositionally biased region" description="Low complexity" evidence="2">
    <location>
        <begin position="139"/>
        <end position="149"/>
    </location>
</feature>
<dbReference type="EMBL" id="CCKQ01002105">
    <property type="protein sequence ID" value="CDW73199.1"/>
    <property type="molecule type" value="Genomic_DNA"/>
</dbReference>
<dbReference type="GO" id="GO:0043161">
    <property type="term" value="P:proteasome-mediated ubiquitin-dependent protein catabolic process"/>
    <property type="evidence" value="ECO:0007669"/>
    <property type="project" value="TreeGrafter"/>
</dbReference>